<accession>A0A2R6VYI3</accession>
<dbReference type="PANTHER" id="PTHR48065">
    <property type="entry name" value="OS10G0469600 PROTEIN"/>
    <property type="match status" value="1"/>
</dbReference>
<dbReference type="AlphaFoldDB" id="A0A2R6VYI3"/>
<keyword evidence="8" id="KW-0325">Glycoprotein</keyword>
<dbReference type="InterPro" id="IPR001611">
    <property type="entry name" value="Leu-rich_rpt"/>
</dbReference>
<dbReference type="InterPro" id="IPR003591">
    <property type="entry name" value="Leu-rich_rpt_typical-subtyp"/>
</dbReference>
<dbReference type="SMART" id="SM00369">
    <property type="entry name" value="LRR_TYP"/>
    <property type="match status" value="4"/>
</dbReference>
<evidence type="ECO:0000313" key="10">
    <source>
        <dbReference type="EMBL" id="PTQ26665.1"/>
    </source>
</evidence>
<dbReference type="PRINTS" id="PR00019">
    <property type="entry name" value="LEURICHRPT"/>
</dbReference>
<dbReference type="PANTHER" id="PTHR48065:SF75">
    <property type="entry name" value="LEUCINE-RICH REPEAT-CONTAINING N-TERMINAL PLANT-TYPE DOMAIN-CONTAINING PROTEIN"/>
    <property type="match status" value="1"/>
</dbReference>
<keyword evidence="4 9" id="KW-0812">Transmembrane</keyword>
<comment type="subcellular location">
    <subcellularLocation>
        <location evidence="1">Membrane</location>
        <topology evidence="1">Single-pass membrane protein</topology>
    </subcellularLocation>
</comment>
<dbReference type="Proteomes" id="UP000244005">
    <property type="component" value="Unassembled WGS sequence"/>
</dbReference>
<comment type="similarity">
    <text evidence="2">Belongs to the RLP family.</text>
</comment>
<keyword evidence="11" id="KW-1185">Reference proteome</keyword>
<dbReference type="EMBL" id="KZ773232">
    <property type="protein sequence ID" value="PTQ26665.1"/>
    <property type="molecule type" value="Genomic_DNA"/>
</dbReference>
<dbReference type="InterPro" id="IPR032675">
    <property type="entry name" value="LRR_dom_sf"/>
</dbReference>
<reference evidence="11" key="1">
    <citation type="journal article" date="2017" name="Cell">
        <title>Insights into land plant evolution garnered from the Marchantia polymorpha genome.</title>
        <authorList>
            <person name="Bowman J.L."/>
            <person name="Kohchi T."/>
            <person name="Yamato K.T."/>
            <person name="Jenkins J."/>
            <person name="Shu S."/>
            <person name="Ishizaki K."/>
            <person name="Yamaoka S."/>
            <person name="Nishihama R."/>
            <person name="Nakamura Y."/>
            <person name="Berger F."/>
            <person name="Adam C."/>
            <person name="Aki S.S."/>
            <person name="Althoff F."/>
            <person name="Araki T."/>
            <person name="Arteaga-Vazquez M.A."/>
            <person name="Balasubrmanian S."/>
            <person name="Barry K."/>
            <person name="Bauer D."/>
            <person name="Boehm C.R."/>
            <person name="Briginshaw L."/>
            <person name="Caballero-Perez J."/>
            <person name="Catarino B."/>
            <person name="Chen F."/>
            <person name="Chiyoda S."/>
            <person name="Chovatia M."/>
            <person name="Davies K.M."/>
            <person name="Delmans M."/>
            <person name="Demura T."/>
            <person name="Dierschke T."/>
            <person name="Dolan L."/>
            <person name="Dorantes-Acosta A.E."/>
            <person name="Eklund D.M."/>
            <person name="Florent S.N."/>
            <person name="Flores-Sandoval E."/>
            <person name="Fujiyama A."/>
            <person name="Fukuzawa H."/>
            <person name="Galik B."/>
            <person name="Grimanelli D."/>
            <person name="Grimwood J."/>
            <person name="Grossniklaus U."/>
            <person name="Hamada T."/>
            <person name="Haseloff J."/>
            <person name="Hetherington A.J."/>
            <person name="Higo A."/>
            <person name="Hirakawa Y."/>
            <person name="Hundley H.N."/>
            <person name="Ikeda Y."/>
            <person name="Inoue K."/>
            <person name="Inoue S.I."/>
            <person name="Ishida S."/>
            <person name="Jia Q."/>
            <person name="Kakita M."/>
            <person name="Kanazawa T."/>
            <person name="Kawai Y."/>
            <person name="Kawashima T."/>
            <person name="Kennedy M."/>
            <person name="Kinose K."/>
            <person name="Kinoshita T."/>
            <person name="Kohara Y."/>
            <person name="Koide E."/>
            <person name="Komatsu K."/>
            <person name="Kopischke S."/>
            <person name="Kubo M."/>
            <person name="Kyozuka J."/>
            <person name="Lagercrantz U."/>
            <person name="Lin S.S."/>
            <person name="Lindquist E."/>
            <person name="Lipzen A.M."/>
            <person name="Lu C.W."/>
            <person name="De Luna E."/>
            <person name="Martienssen R.A."/>
            <person name="Minamino N."/>
            <person name="Mizutani M."/>
            <person name="Mizutani M."/>
            <person name="Mochizuki N."/>
            <person name="Monte I."/>
            <person name="Mosher R."/>
            <person name="Nagasaki H."/>
            <person name="Nakagami H."/>
            <person name="Naramoto S."/>
            <person name="Nishitani K."/>
            <person name="Ohtani M."/>
            <person name="Okamoto T."/>
            <person name="Okumura M."/>
            <person name="Phillips J."/>
            <person name="Pollak B."/>
            <person name="Reinders A."/>
            <person name="Rovekamp M."/>
            <person name="Sano R."/>
            <person name="Sawa S."/>
            <person name="Schmid M.W."/>
            <person name="Shirakawa M."/>
            <person name="Solano R."/>
            <person name="Spunde A."/>
            <person name="Suetsugu N."/>
            <person name="Sugano S."/>
            <person name="Sugiyama A."/>
            <person name="Sun R."/>
            <person name="Suzuki Y."/>
            <person name="Takenaka M."/>
            <person name="Takezawa D."/>
            <person name="Tomogane H."/>
            <person name="Tsuzuki M."/>
            <person name="Ueda T."/>
            <person name="Umeda M."/>
            <person name="Ward J.M."/>
            <person name="Watanabe Y."/>
            <person name="Yazaki K."/>
            <person name="Yokoyama R."/>
            <person name="Yoshitake Y."/>
            <person name="Yotsui I."/>
            <person name="Zachgo S."/>
            <person name="Schmutz J."/>
        </authorList>
    </citation>
    <scope>NUCLEOTIDE SEQUENCE [LARGE SCALE GENOMIC DNA]</scope>
    <source>
        <strain evidence="11">Tak-1</strain>
    </source>
</reference>
<proteinExistence type="inferred from homology"/>
<organism evidence="10 11">
    <name type="scientific">Marchantia polymorpha</name>
    <name type="common">Common liverwort</name>
    <name type="synonym">Marchantia aquatica</name>
    <dbReference type="NCBI Taxonomy" id="3197"/>
    <lineage>
        <taxon>Eukaryota</taxon>
        <taxon>Viridiplantae</taxon>
        <taxon>Streptophyta</taxon>
        <taxon>Embryophyta</taxon>
        <taxon>Marchantiophyta</taxon>
        <taxon>Marchantiopsida</taxon>
        <taxon>Marchantiidae</taxon>
        <taxon>Marchantiales</taxon>
        <taxon>Marchantiaceae</taxon>
        <taxon>Marchantia</taxon>
    </lineage>
</organism>
<evidence type="ECO:0000256" key="2">
    <source>
        <dbReference type="ARBA" id="ARBA00009592"/>
    </source>
</evidence>
<keyword evidence="6 9" id="KW-1133">Transmembrane helix</keyword>
<evidence type="ECO:0000256" key="4">
    <source>
        <dbReference type="ARBA" id="ARBA00022692"/>
    </source>
</evidence>
<feature type="transmembrane region" description="Helical" evidence="9">
    <location>
        <begin position="293"/>
        <end position="324"/>
    </location>
</feature>
<evidence type="ECO:0000256" key="9">
    <source>
        <dbReference type="SAM" id="Phobius"/>
    </source>
</evidence>
<evidence type="ECO:0000256" key="5">
    <source>
        <dbReference type="ARBA" id="ARBA00022737"/>
    </source>
</evidence>
<sequence length="351" mass="38874">LTPINFGGLVSLEILTLYGNKFSGHFPDTLLNCSKLKWLDLSENQFSGELPKFDVLDQNFLRWHGPNLLQVLSIASNNFGGSIPSFIWKLPALQVLDLSFNVFTGVLPQDLSGLRTYKLPPDIMTRILATTISLRKGEFTVEYTYVLNALMSIDVSGNQLTGKLPAELGTLLGIRFLFMGDNNFEGSIPFELGELPELSDLDLSRNQLSGPIPVSLSRLRLSYLNLSLNRLCGPIPVVDSFDTRFFQSFLPGNPKLCGDSINKTCESSNFSCGGDLHPDPVSTVSERADSWNLYFHGVSMTAFAIGASVGFATVIGLITMVPTLRSRFLFPRERRTMDHAESDYGLFRRPS</sequence>
<feature type="non-terminal residue" evidence="10">
    <location>
        <position position="1"/>
    </location>
</feature>
<dbReference type="FunFam" id="3.80.10.10:FF:000111">
    <property type="entry name" value="LRR receptor-like serine/threonine-protein kinase ERECTA"/>
    <property type="match status" value="1"/>
</dbReference>
<dbReference type="OMA" id="WNDDANF"/>
<evidence type="ECO:0000256" key="1">
    <source>
        <dbReference type="ARBA" id="ARBA00004167"/>
    </source>
</evidence>
<gene>
    <name evidence="10" type="ORF">MARPO_0647s0001</name>
</gene>
<evidence type="ECO:0000313" key="11">
    <source>
        <dbReference type="Proteomes" id="UP000244005"/>
    </source>
</evidence>
<evidence type="ECO:0000256" key="8">
    <source>
        <dbReference type="ARBA" id="ARBA00023180"/>
    </source>
</evidence>
<evidence type="ECO:0000256" key="6">
    <source>
        <dbReference type="ARBA" id="ARBA00022989"/>
    </source>
</evidence>
<dbReference type="GO" id="GO:0016020">
    <property type="term" value="C:membrane"/>
    <property type="evidence" value="ECO:0007669"/>
    <property type="project" value="UniProtKB-SubCell"/>
</dbReference>
<dbReference type="OrthoDB" id="442066at2759"/>
<evidence type="ECO:0000256" key="7">
    <source>
        <dbReference type="ARBA" id="ARBA00023136"/>
    </source>
</evidence>
<dbReference type="Pfam" id="PF00560">
    <property type="entry name" value="LRR_1"/>
    <property type="match status" value="6"/>
</dbReference>
<dbReference type="Gene3D" id="3.80.10.10">
    <property type="entry name" value="Ribonuclease Inhibitor"/>
    <property type="match status" value="1"/>
</dbReference>
<name>A0A2R6VYI3_MARPO</name>
<keyword evidence="7 9" id="KW-0472">Membrane</keyword>
<evidence type="ECO:0000256" key="3">
    <source>
        <dbReference type="ARBA" id="ARBA00022614"/>
    </source>
</evidence>
<keyword evidence="5" id="KW-0677">Repeat</keyword>
<dbReference type="SUPFAM" id="SSF52058">
    <property type="entry name" value="L domain-like"/>
    <property type="match status" value="1"/>
</dbReference>
<keyword evidence="3" id="KW-0433">Leucine-rich repeat</keyword>
<protein>
    <submittedName>
        <fullName evidence="10">Uncharacterized protein</fullName>
    </submittedName>
</protein>